<evidence type="ECO:0000313" key="2">
    <source>
        <dbReference type="Proteomes" id="UP001152320"/>
    </source>
</evidence>
<dbReference type="Proteomes" id="UP001152320">
    <property type="component" value="Chromosome 3"/>
</dbReference>
<reference evidence="1" key="1">
    <citation type="submission" date="2021-10" db="EMBL/GenBank/DDBJ databases">
        <title>Tropical sea cucumber genome reveals ecological adaptation and Cuvierian tubules defense mechanism.</title>
        <authorList>
            <person name="Chen T."/>
        </authorList>
    </citation>
    <scope>NUCLEOTIDE SEQUENCE</scope>
    <source>
        <strain evidence="1">Nanhai2018</strain>
        <tissue evidence="1">Muscle</tissue>
    </source>
</reference>
<dbReference type="EMBL" id="JAIZAY010000003">
    <property type="protein sequence ID" value="KAJ8044462.1"/>
    <property type="molecule type" value="Genomic_DNA"/>
</dbReference>
<keyword evidence="2" id="KW-1185">Reference proteome</keyword>
<organism evidence="1 2">
    <name type="scientific">Holothuria leucospilota</name>
    <name type="common">Black long sea cucumber</name>
    <name type="synonym">Mertensiothuria leucospilota</name>
    <dbReference type="NCBI Taxonomy" id="206669"/>
    <lineage>
        <taxon>Eukaryota</taxon>
        <taxon>Metazoa</taxon>
        <taxon>Echinodermata</taxon>
        <taxon>Eleutherozoa</taxon>
        <taxon>Echinozoa</taxon>
        <taxon>Holothuroidea</taxon>
        <taxon>Aspidochirotacea</taxon>
        <taxon>Aspidochirotida</taxon>
        <taxon>Holothuriidae</taxon>
        <taxon>Holothuria</taxon>
    </lineage>
</organism>
<evidence type="ECO:0000313" key="1">
    <source>
        <dbReference type="EMBL" id="KAJ8044462.1"/>
    </source>
</evidence>
<sequence>MHMMSQRRKCALLWRKMAEKRVSLQVTPKKCRQLICQPFVYARKSTTRAAKFTPFVHVCCIVFTQNDVSVMSMHTVYREMRYCTLPYIRNVSCVYLNVCVRVRAYVCTNKKCGANS</sequence>
<accession>A0A9Q1CFN2</accession>
<protein>
    <submittedName>
        <fullName evidence="1">Uncharacterized protein</fullName>
    </submittedName>
</protein>
<comment type="caution">
    <text evidence="1">The sequence shown here is derived from an EMBL/GenBank/DDBJ whole genome shotgun (WGS) entry which is preliminary data.</text>
</comment>
<gene>
    <name evidence="1" type="ORF">HOLleu_07219</name>
</gene>
<name>A0A9Q1CFN2_HOLLE</name>
<dbReference type="AlphaFoldDB" id="A0A9Q1CFN2"/>
<proteinExistence type="predicted"/>